<name>A0AAD2CSU3_9STRA</name>
<feature type="compositionally biased region" description="Polar residues" evidence="2">
    <location>
        <begin position="302"/>
        <end position="311"/>
    </location>
</feature>
<evidence type="ECO:0000313" key="3">
    <source>
        <dbReference type="EMBL" id="CAJ1945223.1"/>
    </source>
</evidence>
<feature type="compositionally biased region" description="Basic and acidic residues" evidence="2">
    <location>
        <begin position="253"/>
        <end position="262"/>
    </location>
</feature>
<keyword evidence="4" id="KW-1185">Reference proteome</keyword>
<evidence type="ECO:0000256" key="2">
    <source>
        <dbReference type="SAM" id="MobiDB-lite"/>
    </source>
</evidence>
<accession>A0AAD2CSU3</accession>
<feature type="compositionally biased region" description="Basic residues" evidence="2">
    <location>
        <begin position="289"/>
        <end position="301"/>
    </location>
</feature>
<feature type="compositionally biased region" description="Basic residues" evidence="2">
    <location>
        <begin position="84"/>
        <end position="97"/>
    </location>
</feature>
<feature type="compositionally biased region" description="Basic residues" evidence="2">
    <location>
        <begin position="312"/>
        <end position="324"/>
    </location>
</feature>
<feature type="compositionally biased region" description="Basic and acidic residues" evidence="2">
    <location>
        <begin position="438"/>
        <end position="468"/>
    </location>
</feature>
<feature type="compositionally biased region" description="Basic and acidic residues" evidence="2">
    <location>
        <begin position="768"/>
        <end position="780"/>
    </location>
</feature>
<evidence type="ECO:0000313" key="4">
    <source>
        <dbReference type="Proteomes" id="UP001295423"/>
    </source>
</evidence>
<feature type="compositionally biased region" description="Basic and acidic residues" evidence="2">
    <location>
        <begin position="794"/>
        <end position="819"/>
    </location>
</feature>
<feature type="region of interest" description="Disordered" evidence="2">
    <location>
        <begin position="1"/>
        <end position="489"/>
    </location>
</feature>
<feature type="compositionally biased region" description="Basic and acidic residues" evidence="2">
    <location>
        <begin position="374"/>
        <end position="386"/>
    </location>
</feature>
<gene>
    <name evidence="3" type="ORF">CYCCA115_LOCUS9367</name>
</gene>
<keyword evidence="1" id="KW-0175">Coiled coil</keyword>
<feature type="compositionally biased region" description="Polar residues" evidence="2">
    <location>
        <begin position="19"/>
        <end position="29"/>
    </location>
</feature>
<organism evidence="3 4">
    <name type="scientific">Cylindrotheca closterium</name>
    <dbReference type="NCBI Taxonomy" id="2856"/>
    <lineage>
        <taxon>Eukaryota</taxon>
        <taxon>Sar</taxon>
        <taxon>Stramenopiles</taxon>
        <taxon>Ochrophyta</taxon>
        <taxon>Bacillariophyta</taxon>
        <taxon>Bacillariophyceae</taxon>
        <taxon>Bacillariophycidae</taxon>
        <taxon>Bacillariales</taxon>
        <taxon>Bacillariaceae</taxon>
        <taxon>Cylindrotheca</taxon>
    </lineage>
</organism>
<proteinExistence type="predicted"/>
<feature type="compositionally biased region" description="Low complexity" evidence="2">
    <location>
        <begin position="271"/>
        <end position="280"/>
    </location>
</feature>
<feature type="compositionally biased region" description="Polar residues" evidence="2">
    <location>
        <begin position="39"/>
        <end position="52"/>
    </location>
</feature>
<feature type="coiled-coil region" evidence="1">
    <location>
        <begin position="700"/>
        <end position="768"/>
    </location>
</feature>
<protein>
    <submittedName>
        <fullName evidence="3">Uncharacterized protein</fullName>
    </submittedName>
</protein>
<reference evidence="3" key="1">
    <citation type="submission" date="2023-08" db="EMBL/GenBank/DDBJ databases">
        <authorList>
            <person name="Audoor S."/>
            <person name="Bilcke G."/>
        </authorList>
    </citation>
    <scope>NUCLEOTIDE SEQUENCE</scope>
</reference>
<feature type="region of interest" description="Disordered" evidence="2">
    <location>
        <begin position="504"/>
        <end position="536"/>
    </location>
</feature>
<feature type="compositionally biased region" description="Low complexity" evidence="2">
    <location>
        <begin position="236"/>
        <end position="245"/>
    </location>
</feature>
<feature type="compositionally biased region" description="Basic residues" evidence="2">
    <location>
        <begin position="118"/>
        <end position="132"/>
    </location>
</feature>
<sequence length="833" mass="94855">MIRVASARWGRKKEKPSQAEDNQTISSLQGGAPTENEIHSPSTTEWSRNPSQKTKKFKKTKSNNGTSRTQVDPDPVEAIEWSRNPRRSKTRKVKKKKSSDDKSIDSTSIKSESDRPRDARKKRKGKRNKRGKNANLVIDDSLPTRDFTFEWSRVSGASDPKHKTEKTSDYIDEDETSLKSSNSEYPKKTKSARSMDSGSSHSRDVSVKSSASRKPRRKKKSTKTDDVEDSGHSRSDVSLNSSSSPKKTKSSRHVIDDSNDRQKKLKRNKSTRSVDSASSRSVDRSTKSSNHRRKLPKKNKSTRSMDSTSSHRLNKSPKKKKSRRDKSIDSSPRTPDDAPKRRKKKKKHSDTSDSAQTRDFSFEWSRVPASNTMQHKEESESPSDHSEADEEASLCTSSSSHKPLERTEPRNPPGRTHSGHSVGSLMNRSSTELTRIQSKLEDIKSSRSVEKSSHGDKDAIQKEEEPHKPAGRTHCPKSVDALVNRSSTELTRIQSKLEKLKSSRNLDLSNRSAKEEESVDQVAMQNNKSPRAITADDKNDGRFAISHQLRKELEPEPNGEHKNLQRFFADLEKYETDLMDEQNVLDLEKQNLQSRVFEQVKRQEQLETTLHALQEKYQVLYLQLDDVDHPVDSIHTRREMLQTENEVLRLRIKRQEATLEKYQKSNLMKSRENFLMSEVLLASSAVSSLTQSAPQIRGELLELEAKLKERDKTLEEQALQRNEVKAEIGKVQHGITGGDEMHVLQTRIADLEKEKKDFMAEIARLHKEGSETQEQKEIPRFQRSLSHDEEEDKADVADMKSILEEGVKEDSTETTNEKTQDVGFVGWLFGVQS</sequence>
<feature type="compositionally biased region" description="Polar residues" evidence="2">
    <location>
        <begin position="419"/>
        <end position="437"/>
    </location>
</feature>
<feature type="compositionally biased region" description="Basic and acidic residues" evidence="2">
    <location>
        <begin position="159"/>
        <end position="169"/>
    </location>
</feature>
<feature type="coiled-coil region" evidence="1">
    <location>
        <begin position="571"/>
        <end position="665"/>
    </location>
</feature>
<dbReference type="EMBL" id="CAKOGP040001335">
    <property type="protein sequence ID" value="CAJ1945223.1"/>
    <property type="molecule type" value="Genomic_DNA"/>
</dbReference>
<feature type="compositionally biased region" description="Basic and acidic residues" evidence="2">
    <location>
        <begin position="222"/>
        <end position="235"/>
    </location>
</feature>
<feature type="region of interest" description="Disordered" evidence="2">
    <location>
        <begin position="768"/>
        <end position="819"/>
    </location>
</feature>
<dbReference type="AlphaFoldDB" id="A0AAD2CSU3"/>
<evidence type="ECO:0000256" key="1">
    <source>
        <dbReference type="SAM" id="Coils"/>
    </source>
</evidence>
<dbReference type="Proteomes" id="UP001295423">
    <property type="component" value="Unassembled WGS sequence"/>
</dbReference>
<feature type="compositionally biased region" description="Basic residues" evidence="2">
    <location>
        <begin position="211"/>
        <end position="221"/>
    </location>
</feature>
<comment type="caution">
    <text evidence="3">The sequence shown here is derived from an EMBL/GenBank/DDBJ whole genome shotgun (WGS) entry which is preliminary data.</text>
</comment>